<reference evidence="1 2" key="1">
    <citation type="submission" date="2018-03" db="EMBL/GenBank/DDBJ databases">
        <title>Pantoea intestinalis SRCM103226 isolated form the mealworm.</title>
        <authorList>
            <person name="Jeong D.-Y."/>
            <person name="Kim J.W."/>
        </authorList>
    </citation>
    <scope>NUCLEOTIDE SEQUENCE [LARGE SCALE GENOMIC DNA]</scope>
    <source>
        <strain evidence="1 2">SRCM103226</strain>
    </source>
</reference>
<keyword evidence="2" id="KW-1185">Reference proteome</keyword>
<dbReference type="EMBL" id="CP028271">
    <property type="protein sequence ID" value="QHM72482.1"/>
    <property type="molecule type" value="Genomic_DNA"/>
</dbReference>
<gene>
    <name evidence="1" type="ORF">C7M51_02795</name>
</gene>
<dbReference type="InterPro" id="IPR009678">
    <property type="entry name" value="Phage_tail_completion_R"/>
</dbReference>
<dbReference type="Proteomes" id="UP000464053">
    <property type="component" value="Chromosome"/>
</dbReference>
<evidence type="ECO:0000313" key="2">
    <source>
        <dbReference type="Proteomes" id="UP000464053"/>
    </source>
</evidence>
<protein>
    <recommendedName>
        <fullName evidence="3">Phage tail protein</fullName>
    </recommendedName>
</protein>
<evidence type="ECO:0000313" key="1">
    <source>
        <dbReference type="EMBL" id="QHM72482.1"/>
    </source>
</evidence>
<organism evidence="1 2">
    <name type="scientific">Mixta intestinalis</name>
    <dbReference type="NCBI Taxonomy" id="1615494"/>
    <lineage>
        <taxon>Bacteria</taxon>
        <taxon>Pseudomonadati</taxon>
        <taxon>Pseudomonadota</taxon>
        <taxon>Gammaproteobacteria</taxon>
        <taxon>Enterobacterales</taxon>
        <taxon>Erwiniaceae</taxon>
        <taxon>Mixta</taxon>
    </lineage>
</organism>
<evidence type="ECO:0008006" key="3">
    <source>
        <dbReference type="Google" id="ProtNLM"/>
    </source>
</evidence>
<dbReference type="OrthoDB" id="8564199at2"/>
<dbReference type="KEGG" id="mint:C7M51_02795"/>
<dbReference type="RefSeq" id="WP_160623658.1">
    <property type="nucleotide sequence ID" value="NZ_CP028271.1"/>
</dbReference>
<sequence>MLKPKSLREALINHVPSLAQNPDSLRMLMPSGQVISTLAPSLSFEYHYQLTVNITDYADDIDLITVPILAWLHENQPDMMTSAERRRTGFIFKTERLSDTLCHISIELQLTERVIVRQEGDALHVDHLDEPPLPENVDRPKQLYVNGVLVSELSA</sequence>
<accession>A0A6P1Q2D0</accession>
<name>A0A6P1Q2D0_9GAMM</name>
<dbReference type="Pfam" id="PF06891">
    <property type="entry name" value="P2_Phage_GpR"/>
    <property type="match status" value="1"/>
</dbReference>
<dbReference type="AlphaFoldDB" id="A0A6P1Q2D0"/>
<proteinExistence type="predicted"/>